<reference evidence="2 3" key="1">
    <citation type="submission" date="2016-10" db="EMBL/GenBank/DDBJ databases">
        <authorList>
            <person name="de Groot N.N."/>
        </authorList>
    </citation>
    <scope>NUCLEOTIDE SEQUENCE [LARGE SCALE GENOMIC DNA]</scope>
    <source>
        <strain evidence="2 3">SLAS-1</strain>
    </source>
</reference>
<dbReference type="InterPro" id="IPR001279">
    <property type="entry name" value="Metallo-B-lactamas"/>
</dbReference>
<sequence length="301" mass="33715">MSFHSISGRVSYISGGTKTGVIELESGGAFLIDCGLDKRNAERIMSELRREGLHPLAAAITHGHADHSRGCSFLKEETNLEIIASREESVFIEHPRLEPRYLFAGARPPKELRIKSLEAIGCPVDHKLELKEDALQIFDERIEAVPLIGHTPGQLGFACGEVFFSGDSFFTPKTLNRHPLPFFLDVTRALETFAKIEDRTERYFVPSHGQIVKAEDLSRVLEENRRRIDDVSDILIRILQKPRLTSKLGGKVCQELSIEINNLHEAVVNRTALMAFLSHLKEKGIIKAEPSSEGIVWRGVD</sequence>
<organism evidence="2 3">
    <name type="scientific">Halarsenatibacter silvermanii</name>
    <dbReference type="NCBI Taxonomy" id="321763"/>
    <lineage>
        <taxon>Bacteria</taxon>
        <taxon>Bacillati</taxon>
        <taxon>Bacillota</taxon>
        <taxon>Clostridia</taxon>
        <taxon>Halanaerobiales</taxon>
        <taxon>Halarsenatibacteraceae</taxon>
        <taxon>Halarsenatibacter</taxon>
    </lineage>
</organism>
<dbReference type="Proteomes" id="UP000199476">
    <property type="component" value="Unassembled WGS sequence"/>
</dbReference>
<feature type="domain" description="Metallo-beta-lactamase" evidence="1">
    <location>
        <begin position="16"/>
        <end position="208"/>
    </location>
</feature>
<dbReference type="SMART" id="SM00849">
    <property type="entry name" value="Lactamase_B"/>
    <property type="match status" value="1"/>
</dbReference>
<proteinExistence type="predicted"/>
<protein>
    <submittedName>
        <fullName evidence="2">Glyoxylase, beta-lactamase superfamily II</fullName>
    </submittedName>
</protein>
<dbReference type="Gene3D" id="3.60.15.10">
    <property type="entry name" value="Ribonuclease Z/Hydroxyacylglutathione hydrolase-like"/>
    <property type="match status" value="1"/>
</dbReference>
<dbReference type="Pfam" id="PF00753">
    <property type="entry name" value="Lactamase_B"/>
    <property type="match status" value="1"/>
</dbReference>
<keyword evidence="3" id="KW-1185">Reference proteome</keyword>
<dbReference type="InterPro" id="IPR050855">
    <property type="entry name" value="NDM-1-like"/>
</dbReference>
<dbReference type="InterPro" id="IPR036866">
    <property type="entry name" value="RibonucZ/Hydroxyglut_hydro"/>
</dbReference>
<accession>A0A1G9H753</accession>
<dbReference type="STRING" id="321763.SAMN04488692_101122"/>
<dbReference type="CDD" id="cd07743">
    <property type="entry name" value="metallo-hydrolase-like_MBL-fold"/>
    <property type="match status" value="1"/>
</dbReference>
<dbReference type="PANTHER" id="PTHR42951">
    <property type="entry name" value="METALLO-BETA-LACTAMASE DOMAIN-CONTAINING"/>
    <property type="match status" value="1"/>
</dbReference>
<evidence type="ECO:0000259" key="1">
    <source>
        <dbReference type="SMART" id="SM00849"/>
    </source>
</evidence>
<evidence type="ECO:0000313" key="2">
    <source>
        <dbReference type="EMBL" id="SDL08780.1"/>
    </source>
</evidence>
<name>A0A1G9H753_9FIRM</name>
<dbReference type="RefSeq" id="WP_089757638.1">
    <property type="nucleotide sequence ID" value="NZ_FNGO01000001.1"/>
</dbReference>
<dbReference type="EMBL" id="FNGO01000001">
    <property type="protein sequence ID" value="SDL08780.1"/>
    <property type="molecule type" value="Genomic_DNA"/>
</dbReference>
<evidence type="ECO:0000313" key="3">
    <source>
        <dbReference type="Proteomes" id="UP000199476"/>
    </source>
</evidence>
<dbReference type="SUPFAM" id="SSF56281">
    <property type="entry name" value="Metallo-hydrolase/oxidoreductase"/>
    <property type="match status" value="1"/>
</dbReference>
<gene>
    <name evidence="2" type="ORF">SAMN04488692_101122</name>
</gene>
<dbReference type="PANTHER" id="PTHR42951:SF14">
    <property type="entry name" value="METALLO-BETA-LACTAMASE SUPERFAMILY PROTEIN"/>
    <property type="match status" value="1"/>
</dbReference>
<dbReference type="OrthoDB" id="11380at2"/>
<dbReference type="AlphaFoldDB" id="A0A1G9H753"/>